<dbReference type="EMBL" id="HBIM01012705">
    <property type="protein sequence ID" value="CAE0413121.1"/>
    <property type="molecule type" value="Transcribed_RNA"/>
</dbReference>
<feature type="region of interest" description="Disordered" evidence="1">
    <location>
        <begin position="1"/>
        <end position="32"/>
    </location>
</feature>
<dbReference type="AlphaFoldDB" id="A0A7S3L6C8"/>
<name>A0A7S3L6C8_9STRA</name>
<protein>
    <submittedName>
        <fullName evidence="2">Uncharacterized protein</fullName>
    </submittedName>
</protein>
<proteinExistence type="predicted"/>
<feature type="compositionally biased region" description="Basic residues" evidence="1">
    <location>
        <begin position="116"/>
        <end position="142"/>
    </location>
</feature>
<feature type="compositionally biased region" description="Low complexity" evidence="1">
    <location>
        <begin position="143"/>
        <end position="160"/>
    </location>
</feature>
<accession>A0A7S3L6C8</accession>
<sequence>MSRPATEALETYLTKEEQQQQDPAPHSRKRSLMKVTCPSSSTCFETTSLLQAMMQEDEFVSFPYAVGWPGTTTVTTAQTATTIDNDLPTKTPAPCSSSSSSSAGSPDPIQTTQKLFSKRSKSSLSKKQHKRKGSLTACRRRFSLPSESSPATPLSSSGTLDGMKVWFY</sequence>
<evidence type="ECO:0000256" key="1">
    <source>
        <dbReference type="SAM" id="MobiDB-lite"/>
    </source>
</evidence>
<gene>
    <name evidence="2" type="ORF">ACOF00016_LOCUS10379</name>
</gene>
<evidence type="ECO:0000313" key="2">
    <source>
        <dbReference type="EMBL" id="CAE0413121.1"/>
    </source>
</evidence>
<organism evidence="2">
    <name type="scientific">Amphora coffeiformis</name>
    <dbReference type="NCBI Taxonomy" id="265554"/>
    <lineage>
        <taxon>Eukaryota</taxon>
        <taxon>Sar</taxon>
        <taxon>Stramenopiles</taxon>
        <taxon>Ochrophyta</taxon>
        <taxon>Bacillariophyta</taxon>
        <taxon>Bacillariophyceae</taxon>
        <taxon>Bacillariophycidae</taxon>
        <taxon>Thalassiophysales</taxon>
        <taxon>Catenulaceae</taxon>
        <taxon>Amphora</taxon>
    </lineage>
</organism>
<reference evidence="2" key="1">
    <citation type="submission" date="2021-01" db="EMBL/GenBank/DDBJ databases">
        <authorList>
            <person name="Corre E."/>
            <person name="Pelletier E."/>
            <person name="Niang G."/>
            <person name="Scheremetjew M."/>
            <person name="Finn R."/>
            <person name="Kale V."/>
            <person name="Holt S."/>
            <person name="Cochrane G."/>
            <person name="Meng A."/>
            <person name="Brown T."/>
            <person name="Cohen L."/>
        </authorList>
    </citation>
    <scope>NUCLEOTIDE SEQUENCE</scope>
    <source>
        <strain evidence="2">CCMP127</strain>
    </source>
</reference>
<feature type="region of interest" description="Disordered" evidence="1">
    <location>
        <begin position="77"/>
        <end position="161"/>
    </location>
</feature>